<feature type="region of interest" description="Disordered" evidence="1">
    <location>
        <begin position="92"/>
        <end position="114"/>
    </location>
</feature>
<comment type="caution">
    <text evidence="2">The sequence shown here is derived from an EMBL/GenBank/DDBJ whole genome shotgun (WGS) entry which is preliminary data.</text>
</comment>
<proteinExistence type="predicted"/>
<protein>
    <submittedName>
        <fullName evidence="2">Uncharacterized protein</fullName>
    </submittedName>
</protein>
<gene>
    <name evidence="2" type="ORF">HDK90DRAFT_309611</name>
</gene>
<evidence type="ECO:0000313" key="3">
    <source>
        <dbReference type="Proteomes" id="UP001492380"/>
    </source>
</evidence>
<organism evidence="2 3">
    <name type="scientific">Phyllosticta capitalensis</name>
    <dbReference type="NCBI Taxonomy" id="121624"/>
    <lineage>
        <taxon>Eukaryota</taxon>
        <taxon>Fungi</taxon>
        <taxon>Dikarya</taxon>
        <taxon>Ascomycota</taxon>
        <taxon>Pezizomycotina</taxon>
        <taxon>Dothideomycetes</taxon>
        <taxon>Dothideomycetes incertae sedis</taxon>
        <taxon>Botryosphaeriales</taxon>
        <taxon>Phyllostictaceae</taxon>
        <taxon>Phyllosticta</taxon>
    </lineage>
</organism>
<sequence length="506" mass="55843">MAHNHSNAPCMHSFAILQHPVPTFARSLNASSCPRTLLPHSPVCLCVCHDFLQLAKRPPPPRNRAGHHLSIICACGTLETMSDHNLASALARSLDDRSRQEQRRPNEHAWGGAALHAPSGGRRLMRCVVEQSINCATCLRCCWLAGTLAPWVQQILHLAGSVQSVPSIRYSVGRQTPKQPSQYCCRLLIIRSLLLLTYRPARVVAKCKSQSWHPEFRPVLRRAFDECCPSKIPLPPGSLSRSLSRATALLRPSLGGTEPGVADMYGLERHGGEGDEQTGAASQPHLGHGGSVVCLRPLRSRSRRQRRLGHGWFWFLHAPSVVLVYVPPRLRCQRRRRRSAAGASARSQSISGETSLDDWRWCFFGYSPCLSPAACTSLQLPPPCNDNCIPPPKSTHRHLLLDGIGMCLRHHLACGRRQRKPVFHPATTCRSAPLDRPSAVGLLAACVRRRRSLLLYKRPHLTLNFPACLAPSKNNRPQEQMILAAGVLGAQRQRRGGCARVSCPGL</sequence>
<dbReference type="Proteomes" id="UP001492380">
    <property type="component" value="Unassembled WGS sequence"/>
</dbReference>
<reference evidence="2 3" key="1">
    <citation type="submission" date="2024-04" db="EMBL/GenBank/DDBJ databases">
        <title>Phyllosticta paracitricarpa is synonymous to the EU quarantine fungus P. citricarpa based on phylogenomic analyses.</title>
        <authorList>
            <consortium name="Lawrence Berkeley National Laboratory"/>
            <person name="Van Ingen-Buijs V.A."/>
            <person name="Van Westerhoven A.C."/>
            <person name="Haridas S."/>
            <person name="Skiadas P."/>
            <person name="Martin F."/>
            <person name="Groenewald J.Z."/>
            <person name="Crous P.W."/>
            <person name="Seidl M.F."/>
        </authorList>
    </citation>
    <scope>NUCLEOTIDE SEQUENCE [LARGE SCALE GENOMIC DNA]</scope>
    <source>
        <strain evidence="2 3">CBS 123374</strain>
    </source>
</reference>
<evidence type="ECO:0000313" key="2">
    <source>
        <dbReference type="EMBL" id="KAK8232400.1"/>
    </source>
</evidence>
<feature type="compositionally biased region" description="Basic and acidic residues" evidence="1">
    <location>
        <begin position="93"/>
        <end position="107"/>
    </location>
</feature>
<dbReference type="EMBL" id="JBBWRZ010000007">
    <property type="protein sequence ID" value="KAK8232400.1"/>
    <property type="molecule type" value="Genomic_DNA"/>
</dbReference>
<accession>A0ABR1YLM7</accession>
<name>A0ABR1YLM7_9PEZI</name>
<keyword evidence="3" id="KW-1185">Reference proteome</keyword>
<evidence type="ECO:0000256" key="1">
    <source>
        <dbReference type="SAM" id="MobiDB-lite"/>
    </source>
</evidence>
<feature type="region of interest" description="Disordered" evidence="1">
    <location>
        <begin position="252"/>
        <end position="288"/>
    </location>
</feature>